<comment type="caution">
    <text evidence="2">The sequence shown here is derived from an EMBL/GenBank/DDBJ whole genome shotgun (WGS) entry which is preliminary data.</text>
</comment>
<evidence type="ECO:0000313" key="3">
    <source>
        <dbReference type="Proteomes" id="UP001286456"/>
    </source>
</evidence>
<name>A0AAE0IVR2_9PEZI</name>
<reference evidence="2" key="2">
    <citation type="submission" date="2023-06" db="EMBL/GenBank/DDBJ databases">
        <authorList>
            <consortium name="Lawrence Berkeley National Laboratory"/>
            <person name="Haridas S."/>
            <person name="Hensen N."/>
            <person name="Bonometti L."/>
            <person name="Westerberg I."/>
            <person name="Brannstrom I.O."/>
            <person name="Guillou S."/>
            <person name="Cros-Aarteil S."/>
            <person name="Calhoun S."/>
            <person name="Kuo A."/>
            <person name="Mondo S."/>
            <person name="Pangilinan J."/>
            <person name="Riley R."/>
            <person name="Labutti K."/>
            <person name="Andreopoulos B."/>
            <person name="Lipzen A."/>
            <person name="Chen C."/>
            <person name="Yanf M."/>
            <person name="Daum C."/>
            <person name="Ng V."/>
            <person name="Clum A."/>
            <person name="Steindorff A."/>
            <person name="Ohm R."/>
            <person name="Martin F."/>
            <person name="Silar P."/>
            <person name="Natvig D."/>
            <person name="Lalanne C."/>
            <person name="Gautier V."/>
            <person name="Ament-Velasquez S.L."/>
            <person name="Kruys A."/>
            <person name="Hutchinson M.I."/>
            <person name="Powell A.J."/>
            <person name="Barry K."/>
            <person name="Miller A.N."/>
            <person name="Grigoriev I.V."/>
            <person name="Debuchy R."/>
            <person name="Gladieux P."/>
            <person name="Thoren M.H."/>
            <person name="Johannesson H."/>
        </authorList>
    </citation>
    <scope>NUCLEOTIDE SEQUENCE</scope>
    <source>
        <strain evidence="2">SMH4131-1</strain>
    </source>
</reference>
<gene>
    <name evidence="2" type="ORF">B0T19DRAFT_96344</name>
</gene>
<sequence length="228" mass="25322">MVRLGPKMVTEVHSNLIRRLLTDVTRPCINPNTGDWEADEFGPLHETKTRTTPIHGWMRGPLRSIVVQPLPVYRSDSEAGSTGSREKASTDVATEGLAGTSSNPQVLVAFRVQEGVEDLKHQDWVDWILRAPSEAKSLIKVEGLYGSFSSLLIVRMPVKVWDMLPESRASSFVAFVTTENLAPGFEREVNTLETYVRSQLENPLPHRDVASKSPETSNLHRSEDTGSS</sequence>
<keyword evidence="3" id="KW-1185">Reference proteome</keyword>
<dbReference type="Proteomes" id="UP001286456">
    <property type="component" value="Unassembled WGS sequence"/>
</dbReference>
<reference evidence="2" key="1">
    <citation type="journal article" date="2023" name="Mol. Phylogenet. Evol.">
        <title>Genome-scale phylogeny and comparative genomics of the fungal order Sordariales.</title>
        <authorList>
            <person name="Hensen N."/>
            <person name="Bonometti L."/>
            <person name="Westerberg I."/>
            <person name="Brannstrom I.O."/>
            <person name="Guillou S."/>
            <person name="Cros-Aarteil S."/>
            <person name="Calhoun S."/>
            <person name="Haridas S."/>
            <person name="Kuo A."/>
            <person name="Mondo S."/>
            <person name="Pangilinan J."/>
            <person name="Riley R."/>
            <person name="LaButti K."/>
            <person name="Andreopoulos B."/>
            <person name="Lipzen A."/>
            <person name="Chen C."/>
            <person name="Yan M."/>
            <person name="Daum C."/>
            <person name="Ng V."/>
            <person name="Clum A."/>
            <person name="Steindorff A."/>
            <person name="Ohm R.A."/>
            <person name="Martin F."/>
            <person name="Silar P."/>
            <person name="Natvig D.O."/>
            <person name="Lalanne C."/>
            <person name="Gautier V."/>
            <person name="Ament-Velasquez S.L."/>
            <person name="Kruys A."/>
            <person name="Hutchinson M.I."/>
            <person name="Powell A.J."/>
            <person name="Barry K."/>
            <person name="Miller A.N."/>
            <person name="Grigoriev I.V."/>
            <person name="Debuchy R."/>
            <person name="Gladieux P."/>
            <person name="Hiltunen Thoren M."/>
            <person name="Johannesson H."/>
        </authorList>
    </citation>
    <scope>NUCLEOTIDE SEQUENCE</scope>
    <source>
        <strain evidence="2">SMH4131-1</strain>
    </source>
</reference>
<organism evidence="2 3">
    <name type="scientific">Cercophora scortea</name>
    <dbReference type="NCBI Taxonomy" id="314031"/>
    <lineage>
        <taxon>Eukaryota</taxon>
        <taxon>Fungi</taxon>
        <taxon>Dikarya</taxon>
        <taxon>Ascomycota</taxon>
        <taxon>Pezizomycotina</taxon>
        <taxon>Sordariomycetes</taxon>
        <taxon>Sordariomycetidae</taxon>
        <taxon>Sordariales</taxon>
        <taxon>Lasiosphaeriaceae</taxon>
        <taxon>Cercophora</taxon>
    </lineage>
</organism>
<dbReference type="EMBL" id="JAUEPO010000002">
    <property type="protein sequence ID" value="KAK3332153.1"/>
    <property type="molecule type" value="Genomic_DNA"/>
</dbReference>
<proteinExistence type="predicted"/>
<dbReference type="AlphaFoldDB" id="A0AAE0IVR2"/>
<feature type="compositionally biased region" description="Basic and acidic residues" evidence="1">
    <location>
        <begin position="218"/>
        <end position="228"/>
    </location>
</feature>
<evidence type="ECO:0000313" key="2">
    <source>
        <dbReference type="EMBL" id="KAK3332153.1"/>
    </source>
</evidence>
<evidence type="ECO:0000256" key="1">
    <source>
        <dbReference type="SAM" id="MobiDB-lite"/>
    </source>
</evidence>
<accession>A0AAE0IVR2</accession>
<feature type="region of interest" description="Disordered" evidence="1">
    <location>
        <begin position="203"/>
        <end position="228"/>
    </location>
</feature>
<protein>
    <submittedName>
        <fullName evidence="2">Uncharacterized protein</fullName>
    </submittedName>
</protein>
<feature type="region of interest" description="Disordered" evidence="1">
    <location>
        <begin position="76"/>
        <end position="98"/>
    </location>
</feature>